<dbReference type="Pfam" id="PF13643">
    <property type="entry name" value="DUF4145"/>
    <property type="match status" value="1"/>
</dbReference>
<reference evidence="2 3" key="1">
    <citation type="submission" date="2019-08" db="EMBL/GenBank/DDBJ databases">
        <title>Deep-cultivation of Planctomycetes and their phenomic and genomic characterization uncovers novel biology.</title>
        <authorList>
            <person name="Wiegand S."/>
            <person name="Jogler M."/>
            <person name="Boedeker C."/>
            <person name="Pinto D."/>
            <person name="Vollmers J."/>
            <person name="Rivas-Marin E."/>
            <person name="Kohn T."/>
            <person name="Peeters S.H."/>
            <person name="Heuer A."/>
            <person name="Rast P."/>
            <person name="Oberbeckmann S."/>
            <person name="Bunk B."/>
            <person name="Jeske O."/>
            <person name="Meyerdierks A."/>
            <person name="Storesund J.E."/>
            <person name="Kallscheuer N."/>
            <person name="Luecker S."/>
            <person name="Lage O.M."/>
            <person name="Pohl T."/>
            <person name="Merkel B.J."/>
            <person name="Hornburger P."/>
            <person name="Mueller R.-W."/>
            <person name="Bruemmer F."/>
            <person name="Labrenz M."/>
            <person name="Spormann A.M."/>
            <person name="Op den Camp H."/>
            <person name="Overmann J."/>
            <person name="Amann R."/>
            <person name="Jetten M.S.M."/>
            <person name="Mascher T."/>
            <person name="Medema M.H."/>
            <person name="Devos D.P."/>
            <person name="Kaster A.-K."/>
            <person name="Ovreas L."/>
            <person name="Rohde M."/>
            <person name="Galperin M.Y."/>
            <person name="Jogler C."/>
        </authorList>
    </citation>
    <scope>NUCLEOTIDE SEQUENCE [LARGE SCALE GENOMIC DNA]</scope>
    <source>
        <strain evidence="2 3">DSM 8797</strain>
    </source>
</reference>
<evidence type="ECO:0000313" key="3">
    <source>
        <dbReference type="Proteomes" id="UP000322887"/>
    </source>
</evidence>
<dbReference type="EMBL" id="CP042910">
    <property type="protein sequence ID" value="QEG15218.1"/>
    <property type="molecule type" value="Genomic_DNA"/>
</dbReference>
<sequence length="238" mass="27083">MSKERVGQVEEIPCVRCGFTRHTIRGSFEAYWEDKDRDISAGATYDLMECNGCQRGTLRETSWFSEDPGDSQVTYWPPRKHDSPLREPRNFNELDFGSPVDSVYRQTITAFNDGLSTLAGAGVRLLIEGICLDQKILKGKVYTDQGKLVRERATGKIVLRSNLEGKINGLWMKGLISKNQSKVLHQLRRLGNDSAHALDQPPLKLIEECIEALEHLLIQVYDQPELLKRLMNRKKPGR</sequence>
<evidence type="ECO:0000259" key="1">
    <source>
        <dbReference type="Pfam" id="PF13643"/>
    </source>
</evidence>
<feature type="domain" description="DUF4145" evidence="1">
    <location>
        <begin position="109"/>
        <end position="214"/>
    </location>
</feature>
<organism evidence="2 3">
    <name type="scientific">Gimesia maris</name>
    <dbReference type="NCBI Taxonomy" id="122"/>
    <lineage>
        <taxon>Bacteria</taxon>
        <taxon>Pseudomonadati</taxon>
        <taxon>Planctomycetota</taxon>
        <taxon>Planctomycetia</taxon>
        <taxon>Planctomycetales</taxon>
        <taxon>Planctomycetaceae</taxon>
        <taxon>Gimesia</taxon>
    </lineage>
</organism>
<dbReference type="Proteomes" id="UP000322887">
    <property type="component" value="Chromosome"/>
</dbReference>
<name>A0ABX5YHU3_9PLAN</name>
<dbReference type="InterPro" id="IPR025285">
    <property type="entry name" value="DUF4145"/>
</dbReference>
<accession>A0ABX5YHU3</accession>
<protein>
    <recommendedName>
        <fullName evidence="1">DUF4145 domain-containing protein</fullName>
    </recommendedName>
</protein>
<evidence type="ECO:0000313" key="2">
    <source>
        <dbReference type="EMBL" id="QEG15218.1"/>
    </source>
</evidence>
<gene>
    <name evidence="2" type="ORF">GmarT_10570</name>
</gene>
<keyword evidence="3" id="KW-1185">Reference proteome</keyword>
<proteinExistence type="predicted"/>